<dbReference type="GO" id="GO:0016787">
    <property type="term" value="F:hydrolase activity"/>
    <property type="evidence" value="ECO:0007669"/>
    <property type="project" value="UniProtKB-KW"/>
</dbReference>
<protein>
    <recommendedName>
        <fullName evidence="2">AB hydrolase-1 domain-containing protein</fullName>
    </recommendedName>
</protein>
<dbReference type="PANTHER" id="PTHR43798:SF31">
    <property type="entry name" value="AB HYDROLASE SUPERFAMILY PROTEIN YCLE"/>
    <property type="match status" value="1"/>
</dbReference>
<dbReference type="InterPro" id="IPR050266">
    <property type="entry name" value="AB_hydrolase_sf"/>
</dbReference>
<feature type="domain" description="AB hydrolase-1" evidence="2">
    <location>
        <begin position="59"/>
        <end position="171"/>
    </location>
</feature>
<sequence length="297" mass="32139">MFKKNISRALTLVLILGLFLFAGCRTTGKTYVKGPAPDTVVSFDGSRIAYDVRGQGDVTIVFIHCWTCNSSFWDGQVGFFAEDYRVVTLDLAGHGRSSSNRSKYSMESFGRDVEAVVNKLGAEKVVLVGHSMGAPVAVEAARLLGGRVVGIVGVDMFHTSFEFPKTDEGMERLIRPFRDNFAGASEGMARSMFTPNADPEVVNTIIAGMGSADKDAAIDMMYEVSGWFATRSKSSFKEFSGVLRNINAAPEGNEESKDKSVLLMKGVGHFIPQVAPDRFNEVLAGVVKGFVSGKSCK</sequence>
<dbReference type="SUPFAM" id="SSF53474">
    <property type="entry name" value="alpha/beta-Hydrolases"/>
    <property type="match status" value="1"/>
</dbReference>
<dbReference type="AlphaFoldDB" id="A0A3B0UVC5"/>
<proteinExistence type="predicted"/>
<name>A0A3B0UVC5_9ZZZZ</name>
<dbReference type="Pfam" id="PF00561">
    <property type="entry name" value="Abhydrolase_1"/>
    <property type="match status" value="1"/>
</dbReference>
<evidence type="ECO:0000313" key="3">
    <source>
        <dbReference type="EMBL" id="VAW35038.1"/>
    </source>
</evidence>
<dbReference type="GO" id="GO:0016020">
    <property type="term" value="C:membrane"/>
    <property type="evidence" value="ECO:0007669"/>
    <property type="project" value="TreeGrafter"/>
</dbReference>
<gene>
    <name evidence="3" type="ORF">MNBD_DELTA02-1008</name>
</gene>
<evidence type="ECO:0000259" key="2">
    <source>
        <dbReference type="Pfam" id="PF00561"/>
    </source>
</evidence>
<dbReference type="InterPro" id="IPR029058">
    <property type="entry name" value="AB_hydrolase_fold"/>
</dbReference>
<evidence type="ECO:0000256" key="1">
    <source>
        <dbReference type="ARBA" id="ARBA00022801"/>
    </source>
</evidence>
<dbReference type="EMBL" id="UOEZ01000018">
    <property type="protein sequence ID" value="VAW35038.1"/>
    <property type="molecule type" value="Genomic_DNA"/>
</dbReference>
<accession>A0A3B0UVC5</accession>
<dbReference type="PANTHER" id="PTHR43798">
    <property type="entry name" value="MONOACYLGLYCEROL LIPASE"/>
    <property type="match status" value="1"/>
</dbReference>
<keyword evidence="1" id="KW-0378">Hydrolase</keyword>
<reference evidence="3" key="1">
    <citation type="submission" date="2018-06" db="EMBL/GenBank/DDBJ databases">
        <authorList>
            <person name="Zhirakovskaya E."/>
        </authorList>
    </citation>
    <scope>NUCLEOTIDE SEQUENCE</scope>
</reference>
<dbReference type="Gene3D" id="3.40.50.1820">
    <property type="entry name" value="alpha/beta hydrolase"/>
    <property type="match status" value="1"/>
</dbReference>
<organism evidence="3">
    <name type="scientific">hydrothermal vent metagenome</name>
    <dbReference type="NCBI Taxonomy" id="652676"/>
    <lineage>
        <taxon>unclassified sequences</taxon>
        <taxon>metagenomes</taxon>
        <taxon>ecological metagenomes</taxon>
    </lineage>
</organism>
<dbReference type="InterPro" id="IPR000073">
    <property type="entry name" value="AB_hydrolase_1"/>
</dbReference>
<dbReference type="PROSITE" id="PS51257">
    <property type="entry name" value="PROKAR_LIPOPROTEIN"/>
    <property type="match status" value="1"/>
</dbReference>